<reference evidence="3 4" key="1">
    <citation type="submission" date="2024-12" db="EMBL/GenBank/DDBJ databases">
        <title>The unique morphological basis and parallel evolutionary history of personate flowers in Penstemon.</title>
        <authorList>
            <person name="Depatie T.H."/>
            <person name="Wessinger C.A."/>
        </authorList>
    </citation>
    <scope>NUCLEOTIDE SEQUENCE [LARGE SCALE GENOMIC DNA]</scope>
    <source>
        <strain evidence="3">WTNN_2</strain>
        <tissue evidence="3">Leaf</tissue>
    </source>
</reference>
<feature type="region of interest" description="Disordered" evidence="2">
    <location>
        <begin position="603"/>
        <end position="638"/>
    </location>
</feature>
<evidence type="ECO:0008006" key="5">
    <source>
        <dbReference type="Google" id="ProtNLM"/>
    </source>
</evidence>
<evidence type="ECO:0000256" key="1">
    <source>
        <dbReference type="SAM" id="Coils"/>
    </source>
</evidence>
<dbReference type="Proteomes" id="UP001634393">
    <property type="component" value="Unassembled WGS sequence"/>
</dbReference>
<keyword evidence="4" id="KW-1185">Reference proteome</keyword>
<dbReference type="PANTHER" id="PTHR35480:SF1">
    <property type="entry name" value="MATERNAL EFFECT EMBRYO ARREST 22"/>
    <property type="match status" value="1"/>
</dbReference>
<keyword evidence="1" id="KW-0175">Coiled coil</keyword>
<protein>
    <recommendedName>
        <fullName evidence="5">Maternal effect embryo arrest 22</fullName>
    </recommendedName>
</protein>
<accession>A0ABD3T9F7</accession>
<feature type="region of interest" description="Disordered" evidence="2">
    <location>
        <begin position="410"/>
        <end position="430"/>
    </location>
</feature>
<evidence type="ECO:0000313" key="3">
    <source>
        <dbReference type="EMBL" id="KAL3833601.1"/>
    </source>
</evidence>
<proteinExistence type="predicted"/>
<evidence type="ECO:0000313" key="4">
    <source>
        <dbReference type="Proteomes" id="UP001634393"/>
    </source>
</evidence>
<feature type="coiled-coil region" evidence="1">
    <location>
        <begin position="236"/>
        <end position="357"/>
    </location>
</feature>
<name>A0ABD3T9F7_9LAMI</name>
<comment type="caution">
    <text evidence="3">The sequence shown here is derived from an EMBL/GenBank/DDBJ whole genome shotgun (WGS) entry which is preliminary data.</text>
</comment>
<dbReference type="EMBL" id="JBJXBP010000004">
    <property type="protein sequence ID" value="KAL3833601.1"/>
    <property type="molecule type" value="Genomic_DNA"/>
</dbReference>
<organism evidence="3 4">
    <name type="scientific">Penstemon smallii</name>
    <dbReference type="NCBI Taxonomy" id="265156"/>
    <lineage>
        <taxon>Eukaryota</taxon>
        <taxon>Viridiplantae</taxon>
        <taxon>Streptophyta</taxon>
        <taxon>Embryophyta</taxon>
        <taxon>Tracheophyta</taxon>
        <taxon>Spermatophyta</taxon>
        <taxon>Magnoliopsida</taxon>
        <taxon>eudicotyledons</taxon>
        <taxon>Gunneridae</taxon>
        <taxon>Pentapetalae</taxon>
        <taxon>asterids</taxon>
        <taxon>lamiids</taxon>
        <taxon>Lamiales</taxon>
        <taxon>Plantaginaceae</taxon>
        <taxon>Cheloneae</taxon>
        <taxon>Penstemon</taxon>
    </lineage>
</organism>
<feature type="compositionally biased region" description="Basic and acidic residues" evidence="2">
    <location>
        <begin position="716"/>
        <end position="735"/>
    </location>
</feature>
<feature type="region of interest" description="Disordered" evidence="2">
    <location>
        <begin position="715"/>
        <end position="735"/>
    </location>
</feature>
<dbReference type="PANTHER" id="PTHR35480">
    <property type="entry name" value="MATERNAL EFFECT EMBRYO ARREST 22"/>
    <property type="match status" value="1"/>
</dbReference>
<evidence type="ECO:0000256" key="2">
    <source>
        <dbReference type="SAM" id="MobiDB-lite"/>
    </source>
</evidence>
<feature type="coiled-coil region" evidence="1">
    <location>
        <begin position="14"/>
        <end position="172"/>
    </location>
</feature>
<sequence>MAEDVQVTQDKPCCAELKKEYTKLDRKYKKANEIKKQFRDCTTLIQKKYDLIEKENGSLKQENEDLKAEVSRWKDEKEKESCIRVDLEDEVSALKDEIQLLKQNGSSASQEADGQLQDHLVAAEKEIQQLKELLVKERGRADLERKNAETERKKASDTLKKVEIEKSKASEAQRLVNIEKKKAEESRILWENLKKETDEVKSMLASERSKSEAAGKKLEAEKQKTIRDKKKTDLAVARAKEQQELAEKNLKKAEEYKQMWEKLQMETDSVKSMLTSYKSKSEAADKKVEAEKQKTAIEKKRADLAVAQAEEQRKLAETNMKKVRFEKDRGDDLNRKLEEERTRARRLEEELRERSCSMNLVETHADPSSNGKMAVLASDVCAGVVRSDAQMSQWMEKMLLEKEHNFIREKNRADSEAKKAKKQGKVAEEHKRMAIEEKHRADQLSKELEDYKLSFEELRKEVQELVSNRINSDSLLRENSIIRETDTVKLLKKQLKLEKMLVKHAKKATKLEAIRNNMLHEELFHLKQQFKRFQQRLDLLDDSFLDDGETTHELKKLSTFASENFYLDGDHRQQTSGIGSRLDPPCRGSELKILRSSAINSSSASFSDQPLVGSQERGTSSDMTSAKQGEDNTNLGPTKLRLSDMRKMRYNENAVDKAENSIRSSSSGKKTTVGCRDKRRVLDAVESVESFYSKGQKLHQRVSGKLSQLHGLLNGQKDKPAKENLQKNSGDEHVRPFKRRKTSCDGTIVIHPLHESGEPKSMVDANIDDSDACMRVSPPGFDVVTSDQPLKDRMDNTLMHDYMKLLDLDNSADEESYRRAIATPLSPMLPEIEFHGDEALEVDNPDMLVDKSFQEGLSFVKDNVFPISSFDIFDMEKNPTNVVPSVVVSSKMTEEDTDDFSKNTDCMQAGDAQLQQIQVPDEQFESSVISGSEHKETEILSEKRLASTCGLLKYFVISFDNKDDNSILRVLQTISGCMLQCSLLQSADVFLRNLLLTLSKAEDLSAKERVCVFFSVILHEISEAGMKNLTNIMSNDLVQSLDSFTLHLSSALSALVLRRTFMESCDLFELLAFIEDFLLQRKVLVCVDVSAGSPVVCSPKINLVLNGNAITLSEQAASAHLLVAGASLLASLCLAIDHIGFVCEISCNIFAAEIFDPDMVLPVLHAFAHTCGSKYFTLPQYTLTMTVIKSLVMFLEKQTLCNHSTSSSPSQVKTPSKSWSCSTNCPFSEDAAPMEDLVLLLSEKLQQYGQSVSWPHDSLELVKSLVPRVSHEDTGLRDDNLLSFVDILSLVETIASFMGWDWTKDNIIGQFCKLLESCLMEGFSAAIIILLGQLGRLGVNASGYEDIGIKKLRGWLSEFLCQSNFSKLSLPVQFSIVTALLSITPIKFEEIVENQVETPLVMSDSIHPNFIRKWFALLSHEQQSFFKLHLAGSETNFRKL</sequence>
<gene>
    <name evidence="3" type="ORF">ACJIZ3_008337</name>
</gene>
<feature type="region of interest" description="Disordered" evidence="2">
    <location>
        <begin position="199"/>
        <end position="226"/>
    </location>
</feature>
<feature type="compositionally biased region" description="Polar residues" evidence="2">
    <location>
        <begin position="616"/>
        <end position="636"/>
    </location>
</feature>